<evidence type="ECO:0000256" key="8">
    <source>
        <dbReference type="ARBA" id="ARBA00023125"/>
    </source>
</evidence>
<reference evidence="14" key="1">
    <citation type="submission" date="2025-08" db="UniProtKB">
        <authorList>
            <consortium name="Ensembl"/>
        </authorList>
    </citation>
    <scope>IDENTIFICATION</scope>
</reference>
<feature type="domain" description="C2H2-type" evidence="13">
    <location>
        <begin position="491"/>
        <end position="518"/>
    </location>
</feature>
<evidence type="ECO:0000256" key="3">
    <source>
        <dbReference type="ARBA" id="ARBA00022723"/>
    </source>
</evidence>
<feature type="compositionally biased region" description="Basic and acidic residues" evidence="12">
    <location>
        <begin position="137"/>
        <end position="160"/>
    </location>
</feature>
<sequence>MSDLDTLIVTFQTQLSDVMEAVVKTAMFEVTRLVEDVFMMEVRRSKLEVDSLRLQLQWTRSKHGGDAERTDGSVQSESSEADQSPVVVKAKTEEHDTMSDCEVKNPDAAVEHWLSNSSEESKTGSTDDPEPIQSPGRESKITGEKEIMATTEMKEEELKKPSSCSLHLREWSSTSDREAGPENAGDLLEAQPTPAQANGEELQRNLIKRDPQMSTDCAYPETQDETEVAADQTNVLAFELNSKWADLPATAAELQQNHKLGTEPEFPGPPKGSVNYLEHELPGSARADVQFTSVRDQVSRSESPKARLRANNTPRVIVKEEVLIDSDGFTERASTEKKAGAQSFTGSLQEQRVNSANRPNHFYHRSSAQEGVKLQSHRGSGLRLQAAIQHLHRPPKRPPHRLSNMTTAALSDPRSQVAPSNNPNRVSSTSKAALSLQPLQRVHLGDKQTVALHRANASWVGIKSHNHPANCHQSARNPVSLSDSPLYRPFLRCEECDKSFPHPSNLKAHMQIHTGERPFCCPLCGRSFTKLSNLKAHRRVHTGERPYCCLACGKRFTQKCNLKRHQRIHLDV</sequence>
<dbReference type="FunFam" id="3.30.160.60:FF:000761">
    <property type="entry name" value="Zinc finger protein 449"/>
    <property type="match status" value="1"/>
</dbReference>
<name>A0A3B3WKB7_9TELE</name>
<dbReference type="PANTHER" id="PTHR24394:SF23">
    <property type="entry name" value="ZINC FINGER PROTEIN 281-LIKE ISOFORM X1"/>
    <property type="match status" value="1"/>
</dbReference>
<dbReference type="Gene3D" id="3.30.160.60">
    <property type="entry name" value="Classic Zinc Finger"/>
    <property type="match status" value="3"/>
</dbReference>
<dbReference type="OrthoDB" id="8922241at2759"/>
<dbReference type="SUPFAM" id="SSF57667">
    <property type="entry name" value="beta-beta-alpha zinc fingers"/>
    <property type="match status" value="2"/>
</dbReference>
<dbReference type="InterPro" id="IPR013087">
    <property type="entry name" value="Znf_C2H2_type"/>
</dbReference>
<feature type="compositionally biased region" description="Polar residues" evidence="12">
    <location>
        <begin position="342"/>
        <end position="354"/>
    </location>
</feature>
<feature type="compositionally biased region" description="Polar residues" evidence="12">
    <location>
        <begin position="72"/>
        <end position="82"/>
    </location>
</feature>
<dbReference type="AlphaFoldDB" id="A0A3B3WKB7"/>
<evidence type="ECO:0000256" key="7">
    <source>
        <dbReference type="ARBA" id="ARBA00023015"/>
    </source>
</evidence>
<dbReference type="InterPro" id="IPR036236">
    <property type="entry name" value="Znf_C2H2_sf"/>
</dbReference>
<dbReference type="RefSeq" id="XP_014863224.1">
    <property type="nucleotide sequence ID" value="XM_015007738.1"/>
</dbReference>
<feature type="compositionally biased region" description="Polar residues" evidence="12">
    <location>
        <begin position="114"/>
        <end position="126"/>
    </location>
</feature>
<keyword evidence="7" id="KW-0805">Transcription regulation</keyword>
<dbReference type="GO" id="GO:0042802">
    <property type="term" value="F:identical protein binding"/>
    <property type="evidence" value="ECO:0007669"/>
    <property type="project" value="UniProtKB-ARBA"/>
</dbReference>
<dbReference type="PROSITE" id="PS00028">
    <property type="entry name" value="ZINC_FINGER_C2H2_1"/>
    <property type="match status" value="3"/>
</dbReference>
<evidence type="ECO:0000256" key="9">
    <source>
        <dbReference type="ARBA" id="ARBA00023163"/>
    </source>
</evidence>
<feature type="compositionally biased region" description="Basic and acidic residues" evidence="12">
    <location>
        <begin position="167"/>
        <end position="180"/>
    </location>
</feature>
<evidence type="ECO:0000256" key="5">
    <source>
        <dbReference type="ARBA" id="ARBA00022771"/>
    </source>
</evidence>
<feature type="region of interest" description="Disordered" evidence="12">
    <location>
        <begin position="410"/>
        <end position="430"/>
    </location>
</feature>
<keyword evidence="5 11" id="KW-0863">Zinc-finger</keyword>
<evidence type="ECO:0000313" key="14">
    <source>
        <dbReference type="Ensembl" id="ENSPMEP00000003084.1"/>
    </source>
</evidence>
<dbReference type="STRING" id="48701.ENSPMEP00000003084"/>
<evidence type="ECO:0000256" key="4">
    <source>
        <dbReference type="ARBA" id="ARBA00022737"/>
    </source>
</evidence>
<evidence type="ECO:0000313" key="15">
    <source>
        <dbReference type="Proteomes" id="UP000261480"/>
    </source>
</evidence>
<organism evidence="14 15">
    <name type="scientific">Poecilia mexicana</name>
    <dbReference type="NCBI Taxonomy" id="48701"/>
    <lineage>
        <taxon>Eukaryota</taxon>
        <taxon>Metazoa</taxon>
        <taxon>Chordata</taxon>
        <taxon>Craniata</taxon>
        <taxon>Vertebrata</taxon>
        <taxon>Euteleostomi</taxon>
        <taxon>Actinopterygii</taxon>
        <taxon>Neopterygii</taxon>
        <taxon>Teleostei</taxon>
        <taxon>Neoteleostei</taxon>
        <taxon>Acanthomorphata</taxon>
        <taxon>Ovalentaria</taxon>
        <taxon>Atherinomorphae</taxon>
        <taxon>Cyprinodontiformes</taxon>
        <taxon>Poeciliidae</taxon>
        <taxon>Poeciliinae</taxon>
        <taxon>Poecilia</taxon>
    </lineage>
</organism>
<dbReference type="GO" id="GO:0008270">
    <property type="term" value="F:zinc ion binding"/>
    <property type="evidence" value="ECO:0007669"/>
    <property type="project" value="UniProtKB-KW"/>
</dbReference>
<evidence type="ECO:0000256" key="10">
    <source>
        <dbReference type="ARBA" id="ARBA00023242"/>
    </source>
</evidence>
<keyword evidence="4" id="KW-0677">Repeat</keyword>
<proteinExistence type="inferred from homology"/>
<keyword evidence="9" id="KW-0804">Transcription</keyword>
<dbReference type="SMART" id="SM00355">
    <property type="entry name" value="ZnF_C2H2"/>
    <property type="match status" value="3"/>
</dbReference>
<evidence type="ECO:0000256" key="12">
    <source>
        <dbReference type="SAM" id="MobiDB-lite"/>
    </source>
</evidence>
<dbReference type="PROSITE" id="PS50157">
    <property type="entry name" value="ZINC_FINGER_C2H2_2"/>
    <property type="match status" value="3"/>
</dbReference>
<dbReference type="Pfam" id="PF00096">
    <property type="entry name" value="zf-C2H2"/>
    <property type="match status" value="3"/>
</dbReference>
<feature type="compositionally biased region" description="Basic and acidic residues" evidence="12">
    <location>
        <begin position="90"/>
        <end position="105"/>
    </location>
</feature>
<protein>
    <recommendedName>
        <fullName evidence="13">C2H2-type domain-containing protein</fullName>
    </recommendedName>
</protein>
<dbReference type="Ensembl" id="ENSPMET00000011449.1">
    <property type="protein sequence ID" value="ENSPMEP00000003084.1"/>
    <property type="gene ID" value="ENSPMEG00000004165.1"/>
</dbReference>
<dbReference type="GO" id="GO:0003677">
    <property type="term" value="F:DNA binding"/>
    <property type="evidence" value="ECO:0007669"/>
    <property type="project" value="UniProtKB-KW"/>
</dbReference>
<comment type="subcellular location">
    <subcellularLocation>
        <location evidence="1">Nucleus</location>
    </subcellularLocation>
</comment>
<feature type="domain" description="C2H2-type" evidence="13">
    <location>
        <begin position="519"/>
        <end position="546"/>
    </location>
</feature>
<feature type="domain" description="C2H2-type" evidence="13">
    <location>
        <begin position="547"/>
        <end position="572"/>
    </location>
</feature>
<dbReference type="GeneID" id="106930291"/>
<keyword evidence="10" id="KW-0539">Nucleus</keyword>
<keyword evidence="15" id="KW-1185">Reference proteome</keyword>
<dbReference type="FunFam" id="3.30.160.60:FF:000508">
    <property type="entry name" value="Myeloid zinc finger 1"/>
    <property type="match status" value="1"/>
</dbReference>
<keyword evidence="3" id="KW-0479">Metal-binding</keyword>
<feature type="region of interest" description="Disordered" evidence="12">
    <location>
        <begin position="329"/>
        <end position="354"/>
    </location>
</feature>
<evidence type="ECO:0000256" key="6">
    <source>
        <dbReference type="ARBA" id="ARBA00022833"/>
    </source>
</evidence>
<accession>A0A3B3WKB7</accession>
<feature type="region of interest" description="Disordered" evidence="12">
    <location>
        <begin position="61"/>
        <end position="200"/>
    </location>
</feature>
<dbReference type="PANTHER" id="PTHR24394">
    <property type="entry name" value="ZINC FINGER PROTEIN"/>
    <property type="match status" value="1"/>
</dbReference>
<dbReference type="KEGG" id="pmei:106930291"/>
<evidence type="ECO:0000256" key="11">
    <source>
        <dbReference type="PROSITE-ProRule" id="PRU00042"/>
    </source>
</evidence>
<dbReference type="FunFam" id="3.30.160.60:FF:000358">
    <property type="entry name" value="zinc finger protein 24"/>
    <property type="match status" value="1"/>
</dbReference>
<dbReference type="GO" id="GO:0005634">
    <property type="term" value="C:nucleus"/>
    <property type="evidence" value="ECO:0007669"/>
    <property type="project" value="UniProtKB-SubCell"/>
</dbReference>
<evidence type="ECO:0000256" key="1">
    <source>
        <dbReference type="ARBA" id="ARBA00004123"/>
    </source>
</evidence>
<comment type="similarity">
    <text evidence="2">Belongs to the krueppel C2H2-type zinc-finger protein family.</text>
</comment>
<keyword evidence="6" id="KW-0862">Zinc</keyword>
<reference evidence="14" key="2">
    <citation type="submission" date="2025-09" db="UniProtKB">
        <authorList>
            <consortium name="Ensembl"/>
        </authorList>
    </citation>
    <scope>IDENTIFICATION</scope>
</reference>
<dbReference type="Proteomes" id="UP000261480">
    <property type="component" value="Unplaced"/>
</dbReference>
<feature type="compositionally biased region" description="Basic and acidic residues" evidence="12">
    <location>
        <begin position="329"/>
        <end position="339"/>
    </location>
</feature>
<keyword evidence="8" id="KW-0238">DNA-binding</keyword>
<evidence type="ECO:0000256" key="2">
    <source>
        <dbReference type="ARBA" id="ARBA00006991"/>
    </source>
</evidence>
<dbReference type="GO" id="GO:0000981">
    <property type="term" value="F:DNA-binding transcription factor activity, RNA polymerase II-specific"/>
    <property type="evidence" value="ECO:0007669"/>
    <property type="project" value="TreeGrafter"/>
</dbReference>
<evidence type="ECO:0000259" key="13">
    <source>
        <dbReference type="PROSITE" id="PS50157"/>
    </source>
</evidence>